<accession>A0ABY1MKH1</accession>
<evidence type="ECO:0000313" key="2">
    <source>
        <dbReference type="Proteomes" id="UP000193925"/>
    </source>
</evidence>
<name>A0ABY1MKH1_9PROT</name>
<dbReference type="EMBL" id="LT841305">
    <property type="protein sequence ID" value="SMH64279.1"/>
    <property type="molecule type" value="Genomic_DNA"/>
</dbReference>
<proteinExistence type="predicted"/>
<evidence type="ECO:0000313" key="1">
    <source>
        <dbReference type="EMBL" id="SMH64279.1"/>
    </source>
</evidence>
<reference evidence="1 2" key="1">
    <citation type="submission" date="2017-03" db="EMBL/GenBank/DDBJ databases">
        <authorList>
            <person name="Regsiter A."/>
            <person name="William W."/>
        </authorList>
    </citation>
    <scope>NUCLEOTIDE SEQUENCE [LARGE SCALE GENOMIC DNA]</scope>
    <source>
        <strain evidence="1">PRJEB5721</strain>
    </source>
</reference>
<organism evidence="1 2">
    <name type="scientific">Acidithiobacillus ferrivorans</name>
    <dbReference type="NCBI Taxonomy" id="160808"/>
    <lineage>
        <taxon>Bacteria</taxon>
        <taxon>Pseudomonadati</taxon>
        <taxon>Pseudomonadota</taxon>
        <taxon>Acidithiobacillia</taxon>
        <taxon>Acidithiobacillales</taxon>
        <taxon>Acidithiobacillaceae</taxon>
        <taxon>Acidithiobacillus</taxon>
    </lineage>
</organism>
<protein>
    <submittedName>
        <fullName evidence="1">Uncharacterized protein</fullName>
    </submittedName>
</protein>
<keyword evidence="2" id="KW-1185">Reference proteome</keyword>
<dbReference type="Proteomes" id="UP000193925">
    <property type="component" value="Chromosome AFERRI"/>
</dbReference>
<sequence>MVLSLLVFCDWQRWDLGAESEANLGDWFLSDCMGHPASFAIRVDSPRSRASLRKG</sequence>
<gene>
    <name evidence="1" type="ORF">AFERRI_10312</name>
</gene>